<proteinExistence type="predicted"/>
<gene>
    <name evidence="1" type="ORF">G3446_16170</name>
</gene>
<keyword evidence="2" id="KW-1185">Reference proteome</keyword>
<dbReference type="PANTHER" id="PTHR35841">
    <property type="entry name" value="PHOSPHONATES-BINDING PERIPLASMIC PROTEIN"/>
    <property type="match status" value="1"/>
</dbReference>
<dbReference type="Pfam" id="PF12974">
    <property type="entry name" value="Phosphonate-bd"/>
    <property type="match status" value="1"/>
</dbReference>
<name>A0A6M0K0W4_9GAMM</name>
<dbReference type="AlphaFoldDB" id="A0A6M0K0W4"/>
<organism evidence="1 2">
    <name type="scientific">Thiorhodococcus minor</name>
    <dbReference type="NCBI Taxonomy" id="57489"/>
    <lineage>
        <taxon>Bacteria</taxon>
        <taxon>Pseudomonadati</taxon>
        <taxon>Pseudomonadota</taxon>
        <taxon>Gammaproteobacteria</taxon>
        <taxon>Chromatiales</taxon>
        <taxon>Chromatiaceae</taxon>
        <taxon>Thiorhodococcus</taxon>
    </lineage>
</organism>
<evidence type="ECO:0000313" key="1">
    <source>
        <dbReference type="EMBL" id="NEV63402.1"/>
    </source>
</evidence>
<dbReference type="EMBL" id="JAAIJQ010000050">
    <property type="protein sequence ID" value="NEV63402.1"/>
    <property type="molecule type" value="Genomic_DNA"/>
</dbReference>
<dbReference type="SUPFAM" id="SSF53850">
    <property type="entry name" value="Periplasmic binding protein-like II"/>
    <property type="match status" value="1"/>
</dbReference>
<dbReference type="Gene3D" id="3.40.190.10">
    <property type="entry name" value="Periplasmic binding protein-like II"/>
    <property type="match status" value="2"/>
</dbReference>
<dbReference type="PANTHER" id="PTHR35841:SF1">
    <property type="entry name" value="PHOSPHONATES-BINDING PERIPLASMIC PROTEIN"/>
    <property type="match status" value="1"/>
</dbReference>
<protein>
    <submittedName>
        <fullName evidence="1">Phosphate/phosphite/phosphonate ABC transporter substrate-binding protein</fullName>
    </submittedName>
</protein>
<reference evidence="1 2" key="1">
    <citation type="submission" date="2020-02" db="EMBL/GenBank/DDBJ databases">
        <title>Genome sequences of Thiorhodococcus mannitoliphagus and Thiorhodococcus minor, purple sulfur photosynthetic bacteria in the gammaproteobacterial family, Chromatiaceae.</title>
        <authorList>
            <person name="Aviles F.A."/>
            <person name="Meyer T.E."/>
            <person name="Kyndt J.A."/>
        </authorList>
    </citation>
    <scope>NUCLEOTIDE SEQUENCE [LARGE SCALE GENOMIC DNA]</scope>
    <source>
        <strain evidence="1 2">DSM 11518</strain>
    </source>
</reference>
<comment type="caution">
    <text evidence="1">The sequence shown here is derived from an EMBL/GenBank/DDBJ whole genome shotgun (WGS) entry which is preliminary data.</text>
</comment>
<accession>A0A6M0K0W4</accession>
<sequence length="294" mass="33037">MAAMALGDASAADEARDRTLVIGKISTNPKKHYLYLKPIADYVVANMHDLGIDRVKVLMARDNRQMIRYLRSGRIDWVTETVFPAIEFEEQAGAEILALKWKKGVPTYHSVFFTRKESGVKTLADLVGRVIAFEDPGSTSSFLVPAAILADAGLRLERLETPRDAASADAVGYVFAKQEINMSTWVHKGLVDAGAFANQDWEKEDHLPRAFRAAMSIFHRSEPIPRALEIVRKDLRPDVKRRLKRLLLTAHEDPDAASALQAYQKTTRFEEIGVDVRAGIERIRKIKERLETAL</sequence>
<evidence type="ECO:0000313" key="2">
    <source>
        <dbReference type="Proteomes" id="UP000483379"/>
    </source>
</evidence>
<dbReference type="Proteomes" id="UP000483379">
    <property type="component" value="Unassembled WGS sequence"/>
</dbReference>